<accession>A0A6A5KD69</accession>
<keyword evidence="3" id="KW-1185">Reference proteome</keyword>
<organism evidence="2 3">
    <name type="scientific">Decorospora gaudefroyi</name>
    <dbReference type="NCBI Taxonomy" id="184978"/>
    <lineage>
        <taxon>Eukaryota</taxon>
        <taxon>Fungi</taxon>
        <taxon>Dikarya</taxon>
        <taxon>Ascomycota</taxon>
        <taxon>Pezizomycotina</taxon>
        <taxon>Dothideomycetes</taxon>
        <taxon>Pleosporomycetidae</taxon>
        <taxon>Pleosporales</taxon>
        <taxon>Pleosporineae</taxon>
        <taxon>Pleosporaceae</taxon>
        <taxon>Decorospora</taxon>
    </lineage>
</organism>
<evidence type="ECO:0000256" key="1">
    <source>
        <dbReference type="SAM" id="MobiDB-lite"/>
    </source>
</evidence>
<feature type="compositionally biased region" description="Low complexity" evidence="1">
    <location>
        <begin position="165"/>
        <end position="178"/>
    </location>
</feature>
<protein>
    <submittedName>
        <fullName evidence="2">Uncharacterized protein</fullName>
    </submittedName>
</protein>
<evidence type="ECO:0000313" key="2">
    <source>
        <dbReference type="EMBL" id="KAF1832364.1"/>
    </source>
</evidence>
<dbReference type="AlphaFoldDB" id="A0A6A5KD69"/>
<feature type="compositionally biased region" description="Low complexity" evidence="1">
    <location>
        <begin position="9"/>
        <end position="32"/>
    </location>
</feature>
<name>A0A6A5KD69_9PLEO</name>
<gene>
    <name evidence="2" type="ORF">BDW02DRAFT_571098</name>
</gene>
<reference evidence="2" key="1">
    <citation type="submission" date="2020-01" db="EMBL/GenBank/DDBJ databases">
        <authorList>
            <consortium name="DOE Joint Genome Institute"/>
            <person name="Haridas S."/>
            <person name="Albert R."/>
            <person name="Binder M."/>
            <person name="Bloem J."/>
            <person name="Labutti K."/>
            <person name="Salamov A."/>
            <person name="Andreopoulos B."/>
            <person name="Baker S.E."/>
            <person name="Barry K."/>
            <person name="Bills G."/>
            <person name="Bluhm B.H."/>
            <person name="Cannon C."/>
            <person name="Castanera R."/>
            <person name="Culley D.E."/>
            <person name="Daum C."/>
            <person name="Ezra D."/>
            <person name="Gonzalez J.B."/>
            <person name="Henrissat B."/>
            <person name="Kuo A."/>
            <person name="Liang C."/>
            <person name="Lipzen A."/>
            <person name="Lutzoni F."/>
            <person name="Magnuson J."/>
            <person name="Mondo S."/>
            <person name="Nolan M."/>
            <person name="Ohm R."/>
            <person name="Pangilinan J."/>
            <person name="Park H.-J."/>
            <person name="Ramirez L."/>
            <person name="Alfaro M."/>
            <person name="Sun H."/>
            <person name="Tritt A."/>
            <person name="Yoshinaga Y."/>
            <person name="Zwiers L.-H."/>
            <person name="Turgeon B.G."/>
            <person name="Goodwin S.B."/>
            <person name="Spatafora J.W."/>
            <person name="Crous P.W."/>
            <person name="Grigoriev I.V."/>
        </authorList>
    </citation>
    <scope>NUCLEOTIDE SEQUENCE</scope>
    <source>
        <strain evidence="2">P77</strain>
    </source>
</reference>
<dbReference type="Proteomes" id="UP000800040">
    <property type="component" value="Unassembled WGS sequence"/>
</dbReference>
<feature type="compositionally biased region" description="Polar residues" evidence="1">
    <location>
        <begin position="51"/>
        <end position="60"/>
    </location>
</feature>
<feature type="region of interest" description="Disordered" evidence="1">
    <location>
        <begin position="1"/>
        <end position="67"/>
    </location>
</feature>
<feature type="region of interest" description="Disordered" evidence="1">
    <location>
        <begin position="152"/>
        <end position="179"/>
    </location>
</feature>
<sequence length="217" mass="21996">MATNPNPQTPIIMSTTTTPTPTYKTYTNATPQPFTPPTTLPTTFPFGPANNCASNKRTPNQPKPLPNHPLDRPATAGACAISNDADVNEHAFWDLYACCEDEDFEAKGDPFPCTALCRAGGGGGGGGQSVFELGECLSKRVGIVVCSLPLEEDGGEGEGGNATVSDAMSSGSASATGGLPDSTGGANVVGVVQSSSTMTGLVIFGILAFGSAAGMFL</sequence>
<dbReference type="EMBL" id="ML975340">
    <property type="protein sequence ID" value="KAF1832364.1"/>
    <property type="molecule type" value="Genomic_DNA"/>
</dbReference>
<dbReference type="OrthoDB" id="3792734at2759"/>
<evidence type="ECO:0000313" key="3">
    <source>
        <dbReference type="Proteomes" id="UP000800040"/>
    </source>
</evidence>
<proteinExistence type="predicted"/>